<accession>A0A1V9XPN6</accession>
<dbReference type="Proteomes" id="UP000192247">
    <property type="component" value="Unassembled WGS sequence"/>
</dbReference>
<protein>
    <submittedName>
        <fullName evidence="1">Uncharacterized protein</fullName>
    </submittedName>
</protein>
<dbReference type="AlphaFoldDB" id="A0A1V9XPN6"/>
<sequence>MLAAEDRLGKCVPHRQGPERTAKARCRLGIGQECRWQRKWIMVWETWAMREGNLVATAAVTAAIGKVLMWRGALIRESS</sequence>
<organism evidence="1 2">
    <name type="scientific">Tropilaelaps mercedesae</name>
    <dbReference type="NCBI Taxonomy" id="418985"/>
    <lineage>
        <taxon>Eukaryota</taxon>
        <taxon>Metazoa</taxon>
        <taxon>Ecdysozoa</taxon>
        <taxon>Arthropoda</taxon>
        <taxon>Chelicerata</taxon>
        <taxon>Arachnida</taxon>
        <taxon>Acari</taxon>
        <taxon>Parasitiformes</taxon>
        <taxon>Mesostigmata</taxon>
        <taxon>Gamasina</taxon>
        <taxon>Dermanyssoidea</taxon>
        <taxon>Laelapidae</taxon>
        <taxon>Tropilaelaps</taxon>
    </lineage>
</organism>
<gene>
    <name evidence="1" type="ORF">BIW11_03255</name>
</gene>
<keyword evidence="2" id="KW-1185">Reference proteome</keyword>
<dbReference type="EMBL" id="MNPL01006330">
    <property type="protein sequence ID" value="OQR75470.1"/>
    <property type="molecule type" value="Genomic_DNA"/>
</dbReference>
<reference evidence="1 2" key="1">
    <citation type="journal article" date="2017" name="Gigascience">
        <title>Draft genome of the honey bee ectoparasitic mite, Tropilaelaps mercedesae, is shaped by the parasitic life history.</title>
        <authorList>
            <person name="Dong X."/>
            <person name="Armstrong S.D."/>
            <person name="Xia D."/>
            <person name="Makepeace B.L."/>
            <person name="Darby A.C."/>
            <person name="Kadowaki T."/>
        </authorList>
    </citation>
    <scope>NUCLEOTIDE SEQUENCE [LARGE SCALE GENOMIC DNA]</scope>
    <source>
        <strain evidence="1">Wuxi-XJTLU</strain>
    </source>
</reference>
<evidence type="ECO:0000313" key="2">
    <source>
        <dbReference type="Proteomes" id="UP000192247"/>
    </source>
</evidence>
<name>A0A1V9XPN6_9ACAR</name>
<evidence type="ECO:0000313" key="1">
    <source>
        <dbReference type="EMBL" id="OQR75470.1"/>
    </source>
</evidence>
<dbReference type="InParanoid" id="A0A1V9XPN6"/>
<proteinExistence type="predicted"/>
<comment type="caution">
    <text evidence="1">The sequence shown here is derived from an EMBL/GenBank/DDBJ whole genome shotgun (WGS) entry which is preliminary data.</text>
</comment>